<evidence type="ECO:0000313" key="10">
    <source>
        <dbReference type="Proteomes" id="UP000835052"/>
    </source>
</evidence>
<evidence type="ECO:0000256" key="2">
    <source>
        <dbReference type="ARBA" id="ARBA00006356"/>
    </source>
</evidence>
<name>A0A8S1H4N6_9PELO</name>
<comment type="subcellular location">
    <subcellularLocation>
        <location evidence="1">Secreted</location>
    </subcellularLocation>
</comment>
<keyword evidence="4" id="KW-0165">Cleavage on pair of basic residues</keyword>
<reference evidence="9" key="1">
    <citation type="submission" date="2020-10" db="EMBL/GenBank/DDBJ databases">
        <authorList>
            <person name="Kikuchi T."/>
        </authorList>
    </citation>
    <scope>NUCLEOTIDE SEQUENCE</scope>
    <source>
        <strain evidence="9">NKZ352</strain>
    </source>
</reference>
<dbReference type="OrthoDB" id="5805967at2759"/>
<keyword evidence="5 8" id="KW-0732">Signal</keyword>
<feature type="chain" id="PRO_5035834980" evidence="8">
    <location>
        <begin position="21"/>
        <end position="112"/>
    </location>
</feature>
<protein>
    <submittedName>
        <fullName evidence="9">Uncharacterized protein</fullName>
    </submittedName>
</protein>
<dbReference type="PANTHER" id="PTHR20986:SF24">
    <property type="entry name" value="FMRFAMIDE-LIKE NEUROPEPTIDES 1"/>
    <property type="match status" value="1"/>
</dbReference>
<dbReference type="InterPro" id="IPR051041">
    <property type="entry name" value="FMRFamide-related_np"/>
</dbReference>
<comment type="similarity">
    <text evidence="2">Belongs to the FARP (FMRFamide related peptide) family.</text>
</comment>
<feature type="signal peptide" evidence="8">
    <location>
        <begin position="1"/>
        <end position="20"/>
    </location>
</feature>
<keyword evidence="7" id="KW-0527">Neuropeptide</keyword>
<evidence type="ECO:0000256" key="4">
    <source>
        <dbReference type="ARBA" id="ARBA00022685"/>
    </source>
</evidence>
<dbReference type="Proteomes" id="UP000835052">
    <property type="component" value="Unassembled WGS sequence"/>
</dbReference>
<evidence type="ECO:0000256" key="8">
    <source>
        <dbReference type="SAM" id="SignalP"/>
    </source>
</evidence>
<dbReference type="AlphaFoldDB" id="A0A8S1H4N6"/>
<dbReference type="PANTHER" id="PTHR20986">
    <property type="entry name" value="FMRFAMIDE-RELATED PEPTIDES"/>
    <property type="match status" value="1"/>
</dbReference>
<keyword evidence="6" id="KW-0027">Amidation</keyword>
<dbReference type="GO" id="GO:0007218">
    <property type="term" value="P:neuropeptide signaling pathway"/>
    <property type="evidence" value="ECO:0007669"/>
    <property type="project" value="UniProtKB-KW"/>
</dbReference>
<comment type="caution">
    <text evidence="9">The sequence shown here is derived from an EMBL/GenBank/DDBJ whole genome shotgun (WGS) entry which is preliminary data.</text>
</comment>
<organism evidence="9 10">
    <name type="scientific">Caenorhabditis auriculariae</name>
    <dbReference type="NCBI Taxonomy" id="2777116"/>
    <lineage>
        <taxon>Eukaryota</taxon>
        <taxon>Metazoa</taxon>
        <taxon>Ecdysozoa</taxon>
        <taxon>Nematoda</taxon>
        <taxon>Chromadorea</taxon>
        <taxon>Rhabditida</taxon>
        <taxon>Rhabditina</taxon>
        <taxon>Rhabditomorpha</taxon>
        <taxon>Rhabditoidea</taxon>
        <taxon>Rhabditidae</taxon>
        <taxon>Peloderinae</taxon>
        <taxon>Caenorhabditis</taxon>
    </lineage>
</organism>
<keyword evidence="3" id="KW-0964">Secreted</keyword>
<evidence type="ECO:0000256" key="3">
    <source>
        <dbReference type="ARBA" id="ARBA00022525"/>
    </source>
</evidence>
<evidence type="ECO:0000256" key="5">
    <source>
        <dbReference type="ARBA" id="ARBA00022729"/>
    </source>
</evidence>
<proteinExistence type="inferred from homology"/>
<evidence type="ECO:0000256" key="6">
    <source>
        <dbReference type="ARBA" id="ARBA00022815"/>
    </source>
</evidence>
<dbReference type="EMBL" id="CAJGYM010000020">
    <property type="protein sequence ID" value="CAD6191226.1"/>
    <property type="molecule type" value="Genomic_DNA"/>
</dbReference>
<dbReference type="GO" id="GO:0005576">
    <property type="term" value="C:extracellular region"/>
    <property type="evidence" value="ECO:0007669"/>
    <property type="project" value="UniProtKB-SubCell"/>
</dbReference>
<evidence type="ECO:0000256" key="7">
    <source>
        <dbReference type="ARBA" id="ARBA00023320"/>
    </source>
</evidence>
<sequence>MQFVPHVFFYALGLIVVAQAYFEEDELQAVSEFCAQPQNQVLCQKMIKMTELALQQPPNYKQKMDKRKPSFVRFGKRSSPDAEDVLASEANEAGASGIVEKRKPSFVRFGRK</sequence>
<evidence type="ECO:0000256" key="1">
    <source>
        <dbReference type="ARBA" id="ARBA00004613"/>
    </source>
</evidence>
<accession>A0A8S1H4N6</accession>
<evidence type="ECO:0000313" key="9">
    <source>
        <dbReference type="EMBL" id="CAD6191226.1"/>
    </source>
</evidence>
<gene>
    <name evidence="9" type="ORF">CAUJ_LOCUS7145</name>
</gene>
<keyword evidence="10" id="KW-1185">Reference proteome</keyword>